<feature type="transmembrane region" description="Helical" evidence="12">
    <location>
        <begin position="258"/>
        <end position="276"/>
    </location>
</feature>
<feature type="transmembrane region" description="Helical" evidence="12">
    <location>
        <begin position="124"/>
        <end position="143"/>
    </location>
</feature>
<organism evidence="13">
    <name type="scientific">Burkholderia cenocepacia</name>
    <dbReference type="NCBI Taxonomy" id="95486"/>
    <lineage>
        <taxon>Bacteria</taxon>
        <taxon>Pseudomonadati</taxon>
        <taxon>Pseudomonadota</taxon>
        <taxon>Betaproteobacteria</taxon>
        <taxon>Burkholderiales</taxon>
        <taxon>Burkholderiaceae</taxon>
        <taxon>Burkholderia</taxon>
        <taxon>Burkholderia cepacia complex</taxon>
    </lineage>
</organism>
<evidence type="ECO:0000256" key="10">
    <source>
        <dbReference type="ARBA" id="ARBA00035686"/>
    </source>
</evidence>
<evidence type="ECO:0000256" key="1">
    <source>
        <dbReference type="ARBA" id="ARBA00004651"/>
    </source>
</evidence>
<evidence type="ECO:0000256" key="8">
    <source>
        <dbReference type="ARBA" id="ARBA00023136"/>
    </source>
</evidence>
<feature type="region of interest" description="Disordered" evidence="11">
    <location>
        <begin position="1"/>
        <end position="31"/>
    </location>
</feature>
<dbReference type="PANTHER" id="PTHR32196:SF32">
    <property type="entry name" value="XYLOSE TRANSPORT SYSTEM PERMEASE PROTEIN XYLH"/>
    <property type="match status" value="1"/>
</dbReference>
<dbReference type="InterPro" id="IPR001851">
    <property type="entry name" value="ABC_transp_permease"/>
</dbReference>
<keyword evidence="6 12" id="KW-0812">Transmembrane</keyword>
<dbReference type="CDD" id="cd06579">
    <property type="entry name" value="TM_PBP1_transp_AraH_like"/>
    <property type="match status" value="1"/>
</dbReference>
<feature type="compositionally biased region" description="Polar residues" evidence="11">
    <location>
        <begin position="1"/>
        <end position="12"/>
    </location>
</feature>
<evidence type="ECO:0000256" key="5">
    <source>
        <dbReference type="ARBA" id="ARBA00022597"/>
    </source>
</evidence>
<comment type="subcellular location">
    <subcellularLocation>
        <location evidence="1">Cell membrane</location>
        <topology evidence="1">Multi-pass membrane protein</topology>
    </subcellularLocation>
</comment>
<evidence type="ECO:0000256" key="7">
    <source>
        <dbReference type="ARBA" id="ARBA00022989"/>
    </source>
</evidence>
<feature type="transmembrane region" description="Helical" evidence="12">
    <location>
        <begin position="46"/>
        <end position="64"/>
    </location>
</feature>
<accession>A0A071MEI9</accession>
<dbReference type="EMBL" id="JJOA01000076">
    <property type="protein sequence ID" value="KEA54931.1"/>
    <property type="molecule type" value="Genomic_DNA"/>
</dbReference>
<evidence type="ECO:0000256" key="6">
    <source>
        <dbReference type="ARBA" id="ARBA00022692"/>
    </source>
</evidence>
<comment type="caution">
    <text evidence="13">The sequence shown here is derived from an EMBL/GenBank/DDBJ whole genome shotgun (WGS) entry which is preliminary data.</text>
</comment>
<feature type="transmembrane region" description="Helical" evidence="12">
    <location>
        <begin position="307"/>
        <end position="330"/>
    </location>
</feature>
<feature type="compositionally biased region" description="Basic and acidic residues" evidence="11">
    <location>
        <begin position="15"/>
        <end position="26"/>
    </location>
</feature>
<feature type="transmembrane region" description="Helical" evidence="12">
    <location>
        <begin position="385"/>
        <end position="405"/>
    </location>
</feature>
<comment type="function">
    <text evidence="9">Part of the binding-protein-dependent transport system for D-xylose. Probably responsible for the translocation of the substrate across the membrane.</text>
</comment>
<reference evidence="13" key="1">
    <citation type="submission" date="2014-04" db="EMBL/GenBank/DDBJ databases">
        <title>In planta biocontrol of soil-borne Fusarium wilt of banana through a plant endophytic bacterium, Burkholderia cenocepacia 869T2.</title>
        <authorList>
            <person name="Ho Y.-N."/>
            <person name="Chiang H.-M."/>
            <person name="Chao C.-P."/>
            <person name="Su C.-C."/>
            <person name="Hsu H.-F."/>
            <person name="Guo C.-T."/>
            <person name="Hsieh J.-L."/>
            <person name="Huang C.-C."/>
        </authorList>
    </citation>
    <scope>NUCLEOTIDE SEQUENCE [LARGE SCALE GENOMIC DNA]</scope>
    <source>
        <strain evidence="13">869T2</strain>
    </source>
</reference>
<gene>
    <name evidence="13" type="ORF">DT99_35025</name>
</gene>
<proteinExistence type="predicted"/>
<keyword evidence="4" id="KW-0997">Cell inner membrane</keyword>
<evidence type="ECO:0000313" key="13">
    <source>
        <dbReference type="EMBL" id="KEA54931.1"/>
    </source>
</evidence>
<feature type="transmembrane region" description="Helical" evidence="12">
    <location>
        <begin position="155"/>
        <end position="173"/>
    </location>
</feature>
<feature type="transmembrane region" description="Helical" evidence="12">
    <location>
        <begin position="235"/>
        <end position="252"/>
    </location>
</feature>
<keyword evidence="5" id="KW-0762">Sugar transport</keyword>
<dbReference type="GO" id="GO:0022857">
    <property type="term" value="F:transmembrane transporter activity"/>
    <property type="evidence" value="ECO:0007669"/>
    <property type="project" value="InterPro"/>
</dbReference>
<keyword evidence="2" id="KW-0813">Transport</keyword>
<evidence type="ECO:0000256" key="11">
    <source>
        <dbReference type="SAM" id="MobiDB-lite"/>
    </source>
</evidence>
<evidence type="ECO:0000256" key="3">
    <source>
        <dbReference type="ARBA" id="ARBA00022475"/>
    </source>
</evidence>
<dbReference type="GO" id="GO:0005886">
    <property type="term" value="C:plasma membrane"/>
    <property type="evidence" value="ECO:0007669"/>
    <property type="project" value="UniProtKB-SubCell"/>
</dbReference>
<dbReference type="PANTHER" id="PTHR32196">
    <property type="entry name" value="ABC TRANSPORTER PERMEASE PROTEIN YPHD-RELATED-RELATED"/>
    <property type="match status" value="1"/>
</dbReference>
<protein>
    <recommendedName>
        <fullName evidence="10">Xylose transport system permease protein XylH</fullName>
    </recommendedName>
</protein>
<evidence type="ECO:0000256" key="2">
    <source>
        <dbReference type="ARBA" id="ARBA00022448"/>
    </source>
</evidence>
<name>A0A071MEI9_9BURK</name>
<sequence>MNPELSSSTPATQDAEARRSSGHDAAHAAGRPTGSQLRQVFVRYKILALLLAVAAIWAFFSVLTDGAFVTPRNVSNLLRQMSITGMLACGMVFVIIAGEIDLSVGSLLGLLGGVAAILDVNRHWPVAATVPAVLALGVLIGLFNGWWSTYRRVPSFIVGLGGMLAFRGILLGVTGGSTIAPVSDGFVFLGQGYLPRMAGDGLALLLFALVALLVVRQRGTRRRYRLAVAPPWQDAVKIVGAGAVLFAFVATLDRYGGIPVPVLLLLALLGVFSWIATQTVFGRRIYAVGSNLEATRLSGVDTDRVKLAIFALMGLMCAFAGIVNTARLAAGSPSAGTMGELDAIAACFIGGTSMRGGSGTVYGALIGALVMASLDNGMSMLDVDAYWQMIVKGAVLVLAVWIDVVSRSNRR</sequence>
<dbReference type="AlphaFoldDB" id="A0A071MEI9"/>
<keyword evidence="7 12" id="KW-1133">Transmembrane helix</keyword>
<keyword evidence="8 12" id="KW-0472">Membrane</keyword>
<feature type="transmembrane region" description="Helical" evidence="12">
    <location>
        <begin position="85"/>
        <end position="118"/>
    </location>
</feature>
<feature type="transmembrane region" description="Helical" evidence="12">
    <location>
        <begin position="193"/>
        <end position="215"/>
    </location>
</feature>
<evidence type="ECO:0000256" key="9">
    <source>
        <dbReference type="ARBA" id="ARBA00035611"/>
    </source>
</evidence>
<evidence type="ECO:0000256" key="12">
    <source>
        <dbReference type="SAM" id="Phobius"/>
    </source>
</evidence>
<dbReference type="Pfam" id="PF02653">
    <property type="entry name" value="BPD_transp_2"/>
    <property type="match status" value="2"/>
</dbReference>
<keyword evidence="3" id="KW-1003">Cell membrane</keyword>
<dbReference type="OrthoDB" id="9799990at2"/>
<evidence type="ECO:0000256" key="4">
    <source>
        <dbReference type="ARBA" id="ARBA00022519"/>
    </source>
</evidence>